<dbReference type="SUPFAM" id="SSF49899">
    <property type="entry name" value="Concanavalin A-like lectins/glucanases"/>
    <property type="match status" value="1"/>
</dbReference>
<dbReference type="SMART" id="SM00449">
    <property type="entry name" value="SPRY"/>
    <property type="match status" value="1"/>
</dbReference>
<dbReference type="InterPro" id="IPR013320">
    <property type="entry name" value="ConA-like_dom_sf"/>
</dbReference>
<dbReference type="eggNOG" id="KOG3953">
    <property type="taxonomic scope" value="Eukaryota"/>
</dbReference>
<evidence type="ECO:0000313" key="2">
    <source>
        <dbReference type="EMBL" id="KRY39696.1"/>
    </source>
</evidence>
<dbReference type="InParanoid" id="E5STD7"/>
<keyword evidence="3" id="KW-1185">Reference proteome</keyword>
<dbReference type="Proteomes" id="UP000054776">
    <property type="component" value="Unassembled WGS sequence"/>
</dbReference>
<proteinExistence type="predicted"/>
<dbReference type="HOGENOM" id="CLU_697064_0_0_1"/>
<organism evidence="2 3">
    <name type="scientific">Trichinella spiralis</name>
    <name type="common">Trichina worm</name>
    <dbReference type="NCBI Taxonomy" id="6334"/>
    <lineage>
        <taxon>Eukaryota</taxon>
        <taxon>Metazoa</taxon>
        <taxon>Ecdysozoa</taxon>
        <taxon>Nematoda</taxon>
        <taxon>Enoplea</taxon>
        <taxon>Dorylaimia</taxon>
        <taxon>Trichinellida</taxon>
        <taxon>Trichinellidae</taxon>
        <taxon>Trichinella</taxon>
    </lineage>
</organism>
<reference evidence="2 3" key="1">
    <citation type="submission" date="2015-01" db="EMBL/GenBank/DDBJ databases">
        <title>Evolution of Trichinella species and genotypes.</title>
        <authorList>
            <person name="Korhonen P.K."/>
            <person name="Edoardo P."/>
            <person name="Giuseppe L.R."/>
            <person name="Gasser R.B."/>
        </authorList>
    </citation>
    <scope>NUCLEOTIDE SEQUENCE [LARGE SCALE GENOMIC DNA]</scope>
    <source>
        <strain evidence="2">ISS3</strain>
    </source>
</reference>
<comment type="caution">
    <text evidence="2">The sequence shown here is derived from an EMBL/GenBank/DDBJ whole genome shotgun (WGS) entry which is preliminary data.</text>
</comment>
<dbReference type="OrthoDB" id="5547302at2759"/>
<dbReference type="GO" id="GO:0019005">
    <property type="term" value="C:SCF ubiquitin ligase complex"/>
    <property type="evidence" value="ECO:0007669"/>
    <property type="project" value="TreeGrafter"/>
</dbReference>
<evidence type="ECO:0000313" key="3">
    <source>
        <dbReference type="Proteomes" id="UP000054776"/>
    </source>
</evidence>
<dbReference type="PANTHER" id="PTHR12245">
    <property type="entry name" value="SPRY DOMAIN CONTAINING SOCS BOX PROTEIN"/>
    <property type="match status" value="1"/>
</dbReference>
<name>E5STD7_TRISP</name>
<dbReference type="KEGG" id="tsp:Tsp_11134"/>
<dbReference type="CDD" id="cd12906">
    <property type="entry name" value="SPRY_SOCS1-2-4"/>
    <property type="match status" value="1"/>
</dbReference>
<gene>
    <name evidence="2" type="primary">SPSB4</name>
    <name evidence="2" type="ORF">T01_3488</name>
</gene>
<dbReference type="GO" id="GO:0043161">
    <property type="term" value="P:proteasome-mediated ubiquitin-dependent protein catabolic process"/>
    <property type="evidence" value="ECO:0007669"/>
    <property type="project" value="TreeGrafter"/>
</dbReference>
<dbReference type="Gene3D" id="2.60.120.920">
    <property type="match status" value="1"/>
</dbReference>
<dbReference type="RefSeq" id="XP_003372106.1">
    <property type="nucleotide sequence ID" value="XM_003372058.1"/>
</dbReference>
<dbReference type="Pfam" id="PF00622">
    <property type="entry name" value="SPRY"/>
    <property type="match status" value="1"/>
</dbReference>
<dbReference type="FunFam" id="2.60.120.920:FF:000007">
    <property type="entry name" value="SPRY domain-containing SOCS box protein 1"/>
    <property type="match status" value="1"/>
</dbReference>
<feature type="domain" description="B30.2/SPRY" evidence="1">
    <location>
        <begin position="101"/>
        <end position="298"/>
    </location>
</feature>
<dbReference type="InterPro" id="IPR003877">
    <property type="entry name" value="SPRY_dom"/>
</dbReference>
<evidence type="ECO:0000259" key="1">
    <source>
        <dbReference type="PROSITE" id="PS50188"/>
    </source>
</evidence>
<dbReference type="EMBL" id="JYDH01000017">
    <property type="protein sequence ID" value="KRY39696.1"/>
    <property type="molecule type" value="Genomic_DNA"/>
</dbReference>
<dbReference type="InterPro" id="IPR001870">
    <property type="entry name" value="B30.2/SPRY"/>
</dbReference>
<sequence>MPKTHASETKLRTATEKCFANTSLPYKFITYRLVQSCDFCIIYDSKFDGSNDCTTAMGHKLPAGQFDRRLGGSVLENGLCLSINDTNTDFGYPGYRHYVCPSRLDIILNSELPSVEVQKANSWNPADCSYNIYVKEDDPLTFHRYPVAQSTDSIRGKVGYTEGFHVWKVTWPVCQRGTHAVIGVATAKAPLCSAGYCSLVGSSADSWGWDIGRKKLYHDWRSETASDYPNSIDEIEDYVVPQDFLMILDMDEGTLSFFADDTFLGVAFEFLRGSKVYPIVSAVWGHCEVTLQYLGGLAPDSFHFVLSVQFRCHLAKLQICNFDCAMNPNYPSTLFVKAYEIATAVFKCNLSSRNSQTDEKAFARKYRRAGVARTTERLCIISVMTSVYVVDFKLQM</sequence>
<dbReference type="AlphaFoldDB" id="E5STD7"/>
<dbReference type="InterPro" id="IPR043136">
    <property type="entry name" value="B30.2/SPRY_sf"/>
</dbReference>
<dbReference type="PROSITE" id="PS50188">
    <property type="entry name" value="B302_SPRY"/>
    <property type="match status" value="1"/>
</dbReference>
<dbReference type="GO" id="GO:0005737">
    <property type="term" value="C:cytoplasm"/>
    <property type="evidence" value="ECO:0007669"/>
    <property type="project" value="UniProtKB-ARBA"/>
</dbReference>
<dbReference type="FunCoup" id="E5STD7">
    <property type="interactions" value="604"/>
</dbReference>
<dbReference type="STRING" id="6334.E5STD7"/>
<protein>
    <submittedName>
        <fullName evidence="2">Protein gustavus</fullName>
    </submittedName>
</protein>
<accession>E5STD7</accession>
<dbReference type="InterPro" id="IPR050672">
    <property type="entry name" value="FBXO45-Fsn/SPSB_families"/>
</dbReference>
<dbReference type="PANTHER" id="PTHR12245:SF11">
    <property type="entry name" value="PROTEIN GUSTAVUS"/>
    <property type="match status" value="1"/>
</dbReference>